<dbReference type="AlphaFoldDB" id="A0A023FC22"/>
<feature type="chain" id="PRO_5001519653" evidence="1">
    <location>
        <begin position="33"/>
        <end position="156"/>
    </location>
</feature>
<reference evidence="2" key="1">
    <citation type="submission" date="2014-03" db="EMBL/GenBank/DDBJ databases">
        <title>The sialotranscriptome of Amblyomma triste, Amblyomma parvum and Amblyomma cajennense ticks, uncovered by 454-based RNA-seq.</title>
        <authorList>
            <person name="Garcia G.R."/>
            <person name="Gardinassi L.G."/>
            <person name="Ribeiro J.M."/>
            <person name="Anatriello E."/>
            <person name="Ferreira B.R."/>
            <person name="Moreira H.N."/>
            <person name="Mafra C."/>
            <person name="Olegario M.M."/>
            <person name="Szabo P.J."/>
            <person name="Miranda-Santos I.K."/>
            <person name="Maruyama S.R."/>
        </authorList>
    </citation>
    <scope>NUCLEOTIDE SEQUENCE</scope>
    <source>
        <strain evidence="2">Uberlandia</strain>
        <tissue evidence="2">Salivary glands</tissue>
    </source>
</reference>
<dbReference type="EMBL" id="GBBK01005371">
    <property type="protein sequence ID" value="JAC19111.1"/>
    <property type="molecule type" value="mRNA"/>
</dbReference>
<accession>A0A023FC22</accession>
<dbReference type="GO" id="GO:0004867">
    <property type="term" value="F:serine-type endopeptidase inhibitor activity"/>
    <property type="evidence" value="ECO:0007669"/>
    <property type="project" value="InterPro"/>
</dbReference>
<sequence length="156" mass="17847">RPRTHTFSVLSRREEKMILYLLALNLFVAAMGDDSRCQQSFDNEDIGCKIEDGDSHWAYNSNTQKCFHYYDCDGQKRVPDFDTSEECQRTCNVVVDQRCQKFFGPDDYDLCQKGQTSAVGYAYYGGECPGICDDNARGEFFDTQQECQKACKVSSK</sequence>
<feature type="signal peptide" evidence="1">
    <location>
        <begin position="1"/>
        <end position="32"/>
    </location>
</feature>
<keyword evidence="1" id="KW-0732">Signal</keyword>
<evidence type="ECO:0000313" key="2">
    <source>
        <dbReference type="EMBL" id="JAC19111.1"/>
    </source>
</evidence>
<proteinExistence type="evidence at transcript level"/>
<name>A0A023FC22_AMBCJ</name>
<dbReference type="SUPFAM" id="SSF57362">
    <property type="entry name" value="BPTI-like"/>
    <property type="match status" value="1"/>
</dbReference>
<evidence type="ECO:0000256" key="1">
    <source>
        <dbReference type="SAM" id="SignalP"/>
    </source>
</evidence>
<protein>
    <submittedName>
        <fullName evidence="2">Putative secreted protein</fullName>
    </submittedName>
</protein>
<feature type="non-terminal residue" evidence="2">
    <location>
        <position position="1"/>
    </location>
</feature>
<dbReference type="Gene3D" id="4.10.410.10">
    <property type="entry name" value="Pancreatic trypsin inhibitor Kunitz domain"/>
    <property type="match status" value="1"/>
</dbReference>
<dbReference type="InterPro" id="IPR036880">
    <property type="entry name" value="Kunitz_BPTI_sf"/>
</dbReference>
<organism evidence="2">
    <name type="scientific">Amblyomma cajennense</name>
    <name type="common">Cayenne tick</name>
    <name type="synonym">Acarus cajennensis</name>
    <dbReference type="NCBI Taxonomy" id="34607"/>
    <lineage>
        <taxon>Eukaryota</taxon>
        <taxon>Metazoa</taxon>
        <taxon>Ecdysozoa</taxon>
        <taxon>Arthropoda</taxon>
        <taxon>Chelicerata</taxon>
        <taxon>Arachnida</taxon>
        <taxon>Acari</taxon>
        <taxon>Parasitiformes</taxon>
        <taxon>Ixodida</taxon>
        <taxon>Ixodoidea</taxon>
        <taxon>Ixodidae</taxon>
        <taxon>Amblyomminae</taxon>
        <taxon>Amblyomma</taxon>
    </lineage>
</organism>